<dbReference type="Pfam" id="PF25084">
    <property type="entry name" value="LbH_EIF2B"/>
    <property type="match status" value="1"/>
</dbReference>
<feature type="domain" description="Alpha-D-phosphohexomutase alpha/beta/alpha" evidence="7">
    <location>
        <begin position="382"/>
        <end position="514"/>
    </location>
</feature>
<keyword evidence="3" id="KW-0963">Cytoplasm</keyword>
<dbReference type="Gene3D" id="2.160.10.10">
    <property type="entry name" value="Hexapeptide repeat proteins"/>
    <property type="match status" value="1"/>
</dbReference>
<dbReference type="GO" id="GO:0016740">
    <property type="term" value="F:transferase activity"/>
    <property type="evidence" value="ECO:0007669"/>
    <property type="project" value="UniProtKB-KW"/>
</dbReference>
<evidence type="ECO:0000256" key="4">
    <source>
        <dbReference type="ARBA" id="ARBA00022540"/>
    </source>
</evidence>
<dbReference type="Proteomes" id="UP000030012">
    <property type="component" value="Unassembled WGS sequence"/>
</dbReference>
<evidence type="ECO:0000313" key="10">
    <source>
        <dbReference type="Proteomes" id="UP000030012"/>
    </source>
</evidence>
<dbReference type="Gene3D" id="3.90.550.10">
    <property type="entry name" value="Spore Coat Polysaccharide Biosynthesis Protein SpsA, Chain A"/>
    <property type="match status" value="1"/>
</dbReference>
<feature type="domain" description="EIF2B subunit epsilon/gamma LbH" evidence="8">
    <location>
        <begin position="246"/>
        <end position="350"/>
    </location>
</feature>
<dbReference type="SUPFAM" id="SSF55957">
    <property type="entry name" value="Phosphoglucomutase, C-terminal domain"/>
    <property type="match status" value="1"/>
</dbReference>
<dbReference type="RefSeq" id="WP_039252610.1">
    <property type="nucleotide sequence ID" value="NZ_JENJ01000005.1"/>
</dbReference>
<dbReference type="InterPro" id="IPR011004">
    <property type="entry name" value="Trimer_LpxA-like_sf"/>
</dbReference>
<keyword evidence="4" id="KW-0396">Initiation factor</keyword>
<gene>
    <name evidence="9" type="ORF">Z968_01960</name>
</gene>
<organism evidence="9 10">
    <name type="scientific">Clostridium novyi A str. 4552</name>
    <dbReference type="NCBI Taxonomy" id="1444289"/>
    <lineage>
        <taxon>Bacteria</taxon>
        <taxon>Bacillati</taxon>
        <taxon>Bacillota</taxon>
        <taxon>Clostridia</taxon>
        <taxon>Eubacteriales</taxon>
        <taxon>Clostridiaceae</taxon>
        <taxon>Clostridium</taxon>
    </lineage>
</organism>
<dbReference type="AlphaFoldDB" id="A0A0A0I8Z5"/>
<keyword evidence="9" id="KW-0808">Transferase</keyword>
<dbReference type="Gene3D" id="3.30.310.50">
    <property type="entry name" value="Alpha-D-phosphohexomutase, C-terminal domain"/>
    <property type="match status" value="1"/>
</dbReference>
<evidence type="ECO:0000256" key="5">
    <source>
        <dbReference type="ARBA" id="ARBA00022917"/>
    </source>
</evidence>
<dbReference type="InterPro" id="IPR005835">
    <property type="entry name" value="NTP_transferase_dom"/>
</dbReference>
<evidence type="ECO:0000256" key="2">
    <source>
        <dbReference type="ARBA" id="ARBA00010231"/>
    </source>
</evidence>
<evidence type="ECO:0000259" key="6">
    <source>
        <dbReference type="Pfam" id="PF00483"/>
    </source>
</evidence>
<dbReference type="Gene3D" id="3.40.120.10">
    <property type="entry name" value="Alpha-D-Glucose-1,6-Bisphosphate, subunit A, domain 3"/>
    <property type="match status" value="3"/>
</dbReference>
<dbReference type="InterPro" id="IPR036900">
    <property type="entry name" value="A-D-PHexomutase_C_sf"/>
</dbReference>
<dbReference type="CDD" id="cd04181">
    <property type="entry name" value="NTP_transferase"/>
    <property type="match status" value="1"/>
</dbReference>
<protein>
    <submittedName>
        <fullName evidence="9">Glucose-1-phosphate nucleotidyltransferase</fullName>
    </submittedName>
</protein>
<dbReference type="Pfam" id="PF02878">
    <property type="entry name" value="PGM_PMM_I"/>
    <property type="match status" value="1"/>
</dbReference>
<feature type="domain" description="Nucleotidyl transferase" evidence="6">
    <location>
        <begin position="2"/>
        <end position="232"/>
    </location>
</feature>
<dbReference type="SUPFAM" id="SSF53448">
    <property type="entry name" value="Nucleotide-diphospho-sugar transferases"/>
    <property type="match status" value="1"/>
</dbReference>
<proteinExistence type="inferred from homology"/>
<evidence type="ECO:0000256" key="3">
    <source>
        <dbReference type="ARBA" id="ARBA00022490"/>
    </source>
</evidence>
<dbReference type="OrthoDB" id="9803871at2"/>
<dbReference type="GO" id="GO:0005975">
    <property type="term" value="P:carbohydrate metabolic process"/>
    <property type="evidence" value="ECO:0007669"/>
    <property type="project" value="InterPro"/>
</dbReference>
<comment type="caution">
    <text evidence="9">The sequence shown here is derived from an EMBL/GenBank/DDBJ whole genome shotgun (WGS) entry which is preliminary data.</text>
</comment>
<dbReference type="InterPro" id="IPR050486">
    <property type="entry name" value="Mannose-1P_guanyltransferase"/>
</dbReference>
<keyword evidence="5" id="KW-0648">Protein biosynthesis</keyword>
<evidence type="ECO:0000259" key="8">
    <source>
        <dbReference type="Pfam" id="PF25084"/>
    </source>
</evidence>
<sequence>MKAVIMAGGLGNRLRPLTCNIPKPMMPIVNKPAIQYTIELLKRNGIENIAITLQYLADEIMNYFEDGSKFGVHIKYFIEDIPLGTGGSVKNAEEFLDDTFIVISGDALINLDLTEVVKYHNSKNAQVTIVTKKIDTPLEYGVVITDNEGRIIKFLEKPGWSEVFSDKVNTGVYVLEPDVLKYYDKNQKFDFSKDLFPLLLKKDKRIFAYTTNEYWCDIGSFYEYHKCNLELLTSIIELKLDENKKKENIWIGDNCEISPKAKITPPVFIGDNTSIHSYAEVGPYTILGSNNIVCSNSTIRRSITFTNCYIGNGCQIRGGILGKNVKVKYKTSIFENAVVGDNTLIESKVILKPRVKVWPNKLINSGSILSSNYKWGNKYSKTIFNKEGVTGIVNVDITPELVSKLSSIAGDVLSKNKKIVVSCSDNTAVSSMLKYSAITGLLSMGIRVYDLNVMPNNIIRYAIIYLKADGAIKINIDKDNPEKASIIFLDKKGVEINKNIKRKIESSFNRENFRRVTSYKIKKIKYCEEYIYSNYISNILKRLDINNIVRNNYRIIVSCRNKNIINIMKKISEKVHVKIIVYNKKYNLQEIKKLVVKNALDMGVYIDDDGENAIIIDEIGNVIKDERYKVLKYFIMLKMGKFKTLVVPVNSSNAMAELAQMFGVKFITTKIDRGEILKEYITSEKDIPIVDVINEYLFTLDAVVTVIFILNLMATYNTKLSKIIKILPKYYNHEKQIYCPWNKKAEVMRRLVEKTKSNVADIVEGIKIKYKDYWILILPDSSEPLFKIYIESMSKIEPKKVHYSLKEKLEEILKEEK</sequence>
<dbReference type="InterPro" id="IPR016055">
    <property type="entry name" value="A-D-PHexomutase_a/b/a-I/II/III"/>
</dbReference>
<dbReference type="InterPro" id="IPR056764">
    <property type="entry name" value="LbH_EIF2B3/5"/>
</dbReference>
<evidence type="ECO:0000259" key="7">
    <source>
        <dbReference type="Pfam" id="PF02878"/>
    </source>
</evidence>
<reference evidence="9 10" key="1">
    <citation type="submission" date="2014-01" db="EMBL/GenBank/DDBJ databases">
        <title>Plasmidome dynamics in the species complex Clostridium novyi sensu lato converts strains of independent lineages into distinctly different pathogens.</title>
        <authorList>
            <person name="Skarin H."/>
            <person name="Segerman B."/>
        </authorList>
    </citation>
    <scope>NUCLEOTIDE SEQUENCE [LARGE SCALE GENOMIC DNA]</scope>
    <source>
        <strain evidence="9 10">4552</strain>
    </source>
</reference>
<comment type="subcellular location">
    <subcellularLocation>
        <location evidence="1">Cytoplasm</location>
        <location evidence="1">Cytosol</location>
    </subcellularLocation>
</comment>
<dbReference type="InterPro" id="IPR029044">
    <property type="entry name" value="Nucleotide-diphossugar_trans"/>
</dbReference>
<accession>A0A0A0I8Z5</accession>
<dbReference type="GO" id="GO:0016868">
    <property type="term" value="F:intramolecular phosphotransferase activity"/>
    <property type="evidence" value="ECO:0007669"/>
    <property type="project" value="InterPro"/>
</dbReference>
<dbReference type="PANTHER" id="PTHR22572">
    <property type="entry name" value="SUGAR-1-PHOSPHATE GUANYL TRANSFERASE"/>
    <property type="match status" value="1"/>
</dbReference>
<dbReference type="SUPFAM" id="SSF53738">
    <property type="entry name" value="Phosphoglucomutase, first 3 domains"/>
    <property type="match status" value="1"/>
</dbReference>
<dbReference type="SUPFAM" id="SSF51161">
    <property type="entry name" value="Trimeric LpxA-like enzymes"/>
    <property type="match status" value="1"/>
</dbReference>
<dbReference type="Pfam" id="PF00483">
    <property type="entry name" value="NTP_transferase"/>
    <property type="match status" value="1"/>
</dbReference>
<evidence type="ECO:0000256" key="1">
    <source>
        <dbReference type="ARBA" id="ARBA00004514"/>
    </source>
</evidence>
<dbReference type="InterPro" id="IPR005844">
    <property type="entry name" value="A-D-PHexomutase_a/b/a-I"/>
</dbReference>
<name>A0A0A0I8Z5_CLONO</name>
<comment type="similarity">
    <text evidence="2">Belongs to the phosphohexose mutase family.</text>
</comment>
<evidence type="ECO:0000313" key="9">
    <source>
        <dbReference type="EMBL" id="KGM97954.1"/>
    </source>
</evidence>
<dbReference type="EMBL" id="JENJ01000005">
    <property type="protein sequence ID" value="KGM97954.1"/>
    <property type="molecule type" value="Genomic_DNA"/>
</dbReference>